<dbReference type="GO" id="GO:0004721">
    <property type="term" value="F:phosphoprotein phosphatase activity"/>
    <property type="evidence" value="ECO:0007669"/>
    <property type="project" value="TreeGrafter"/>
</dbReference>
<keyword evidence="12" id="KW-1185">Reference proteome</keyword>
<dbReference type="SUPFAM" id="SSF47384">
    <property type="entry name" value="Homodimeric domain of signal transducing histidine kinase"/>
    <property type="match status" value="1"/>
</dbReference>
<reference evidence="11" key="1">
    <citation type="submission" date="2022-07" db="EMBL/GenBank/DDBJ databases">
        <authorList>
            <person name="Kouya T."/>
            <person name="Ishiyama Y."/>
        </authorList>
    </citation>
    <scope>NUCLEOTIDE SEQUENCE</scope>
    <source>
        <strain evidence="11">WR16-4</strain>
    </source>
</reference>
<evidence type="ECO:0000256" key="3">
    <source>
        <dbReference type="ARBA" id="ARBA00012438"/>
    </source>
</evidence>
<dbReference type="InterPro" id="IPR004358">
    <property type="entry name" value="Sig_transdc_His_kin-like_C"/>
</dbReference>
<evidence type="ECO:0000256" key="4">
    <source>
        <dbReference type="ARBA" id="ARBA00022553"/>
    </source>
</evidence>
<dbReference type="InterPro" id="IPR036890">
    <property type="entry name" value="HATPase_C_sf"/>
</dbReference>
<dbReference type="InterPro" id="IPR036097">
    <property type="entry name" value="HisK_dim/P_sf"/>
</dbReference>
<sequence length="428" mass="48978">MNTEQRQQFKFFMEELITFAILFLTLGIIINFAFQKLNDHNINGELMNQKMQITKNLVHQDYQSQLGFRPQPPTAHSPFQANIIMFNREGQILNQASFNKRDQYMIKKVKLRTQDLNRSHRLTLNNGGSDSNFQALLIRNPQVYPNGIAYVLILENIDGNLASLNTLRIALAITLITAWILAIVIAYVLSKNTMRPIVKAWQRQREFSSNAAHELRTPLTVIRNQLEYLLTKPNAKVIDESRSISTSLNETQHLQTLIQRLLTLARSDSGLIQIQKARVDIKQWFAQIIQPYSVGIKSQHKQFNVQINASGTAEFDPDLIHQLLVILLDNSVKYTDYHNGKISFEVSKIHHNKLRIMVANNGTTISNQNKHRIFERFYRIDKSRNSKTGGNGLGLAIAKWIVNEHHGSITVADNQPHGVRFIVTLPIS</sequence>
<dbReference type="EC" id="2.7.13.3" evidence="3"/>
<dbReference type="InterPro" id="IPR003661">
    <property type="entry name" value="HisK_dim/P_dom"/>
</dbReference>
<comment type="subcellular location">
    <subcellularLocation>
        <location evidence="2">Membrane</location>
    </subcellularLocation>
</comment>
<dbReference type="Gene3D" id="1.10.287.130">
    <property type="match status" value="1"/>
</dbReference>
<proteinExistence type="predicted"/>
<evidence type="ECO:0000256" key="9">
    <source>
        <dbReference type="SAM" id="Phobius"/>
    </source>
</evidence>
<dbReference type="FunFam" id="3.30.565.10:FF:000006">
    <property type="entry name" value="Sensor histidine kinase WalK"/>
    <property type="match status" value="1"/>
</dbReference>
<dbReference type="Proteomes" id="UP001144204">
    <property type="component" value="Unassembled WGS sequence"/>
</dbReference>
<dbReference type="CDD" id="cd00082">
    <property type="entry name" value="HisKA"/>
    <property type="match status" value="1"/>
</dbReference>
<dbReference type="AlphaFoldDB" id="A0A9W6ES34"/>
<dbReference type="PROSITE" id="PS50109">
    <property type="entry name" value="HIS_KIN"/>
    <property type="match status" value="1"/>
</dbReference>
<dbReference type="SUPFAM" id="SSF55874">
    <property type="entry name" value="ATPase domain of HSP90 chaperone/DNA topoisomerase II/histidine kinase"/>
    <property type="match status" value="1"/>
</dbReference>
<keyword evidence="5" id="KW-0808">Transferase</keyword>
<dbReference type="FunFam" id="1.10.287.130:FF:000001">
    <property type="entry name" value="Two-component sensor histidine kinase"/>
    <property type="match status" value="1"/>
</dbReference>
<keyword evidence="9" id="KW-0812">Transmembrane</keyword>
<keyword evidence="6 11" id="KW-0418">Kinase</keyword>
<evidence type="ECO:0000256" key="8">
    <source>
        <dbReference type="ARBA" id="ARBA00023136"/>
    </source>
</evidence>
<dbReference type="GO" id="GO:0005886">
    <property type="term" value="C:plasma membrane"/>
    <property type="evidence" value="ECO:0007669"/>
    <property type="project" value="TreeGrafter"/>
</dbReference>
<keyword evidence="9" id="KW-1133">Transmembrane helix</keyword>
<dbReference type="PRINTS" id="PR00344">
    <property type="entry name" value="BCTRLSENSOR"/>
</dbReference>
<keyword evidence="7" id="KW-0902">Two-component regulatory system</keyword>
<accession>A0A9W6ES34</accession>
<protein>
    <recommendedName>
        <fullName evidence="3">histidine kinase</fullName>
        <ecNumber evidence="3">2.7.13.3</ecNumber>
    </recommendedName>
</protein>
<comment type="caution">
    <text evidence="11">The sequence shown here is derived from an EMBL/GenBank/DDBJ whole genome shotgun (WGS) entry which is preliminary data.</text>
</comment>
<reference evidence="11" key="2">
    <citation type="journal article" date="2023" name="PLoS ONE">
        <title>Philodulcilactobacillus myokoensis gen. nov., sp. nov., a fructophilic, acidophilic, and agar-phobic lactic acid bacterium isolated from fermented vegetable extracts.</title>
        <authorList>
            <person name="Kouya T."/>
            <person name="Ishiyama Y."/>
            <person name="Ohashi S."/>
            <person name="Kumakubo R."/>
            <person name="Yamazaki T."/>
            <person name="Otaki T."/>
        </authorList>
    </citation>
    <scope>NUCLEOTIDE SEQUENCE</scope>
    <source>
        <strain evidence="11">WR16-4</strain>
    </source>
</reference>
<evidence type="ECO:0000259" key="10">
    <source>
        <dbReference type="PROSITE" id="PS50109"/>
    </source>
</evidence>
<evidence type="ECO:0000256" key="2">
    <source>
        <dbReference type="ARBA" id="ARBA00004370"/>
    </source>
</evidence>
<dbReference type="GO" id="GO:0016036">
    <property type="term" value="P:cellular response to phosphate starvation"/>
    <property type="evidence" value="ECO:0007669"/>
    <property type="project" value="TreeGrafter"/>
</dbReference>
<feature type="domain" description="Histidine kinase" evidence="10">
    <location>
        <begin position="210"/>
        <end position="428"/>
    </location>
</feature>
<keyword evidence="4" id="KW-0597">Phosphoprotein</keyword>
<dbReference type="SMART" id="SM00388">
    <property type="entry name" value="HisKA"/>
    <property type="match status" value="1"/>
</dbReference>
<dbReference type="PANTHER" id="PTHR45453">
    <property type="entry name" value="PHOSPHATE REGULON SENSOR PROTEIN PHOR"/>
    <property type="match status" value="1"/>
</dbReference>
<evidence type="ECO:0000256" key="5">
    <source>
        <dbReference type="ARBA" id="ARBA00022679"/>
    </source>
</evidence>
<name>A0A9W6ES34_9LACO</name>
<dbReference type="RefSeq" id="WP_286135618.1">
    <property type="nucleotide sequence ID" value="NZ_BRPL01000002.1"/>
</dbReference>
<evidence type="ECO:0000256" key="7">
    <source>
        <dbReference type="ARBA" id="ARBA00023012"/>
    </source>
</evidence>
<dbReference type="InterPro" id="IPR050351">
    <property type="entry name" value="BphY/WalK/GraS-like"/>
</dbReference>
<dbReference type="EMBL" id="BRPL01000002">
    <property type="protein sequence ID" value="GLB46162.1"/>
    <property type="molecule type" value="Genomic_DNA"/>
</dbReference>
<feature type="transmembrane region" description="Helical" evidence="9">
    <location>
        <begin position="169"/>
        <end position="189"/>
    </location>
</feature>
<keyword evidence="8 9" id="KW-0472">Membrane</keyword>
<evidence type="ECO:0000313" key="12">
    <source>
        <dbReference type="Proteomes" id="UP001144204"/>
    </source>
</evidence>
<evidence type="ECO:0000256" key="1">
    <source>
        <dbReference type="ARBA" id="ARBA00000085"/>
    </source>
</evidence>
<organism evidence="11 12">
    <name type="scientific">Philodulcilactobacillus myokoensis</name>
    <dbReference type="NCBI Taxonomy" id="2929573"/>
    <lineage>
        <taxon>Bacteria</taxon>
        <taxon>Bacillati</taxon>
        <taxon>Bacillota</taxon>
        <taxon>Bacilli</taxon>
        <taxon>Lactobacillales</taxon>
        <taxon>Lactobacillaceae</taxon>
        <taxon>Philodulcilactobacillus</taxon>
    </lineage>
</organism>
<feature type="transmembrane region" description="Helical" evidence="9">
    <location>
        <begin position="12"/>
        <end position="34"/>
    </location>
</feature>
<dbReference type="InterPro" id="IPR005467">
    <property type="entry name" value="His_kinase_dom"/>
</dbReference>
<gene>
    <name evidence="11" type="ORF">WR164_01410</name>
</gene>
<dbReference type="GO" id="GO:0000155">
    <property type="term" value="F:phosphorelay sensor kinase activity"/>
    <property type="evidence" value="ECO:0007669"/>
    <property type="project" value="InterPro"/>
</dbReference>
<comment type="catalytic activity">
    <reaction evidence="1">
        <text>ATP + protein L-histidine = ADP + protein N-phospho-L-histidine.</text>
        <dbReference type="EC" id="2.7.13.3"/>
    </reaction>
</comment>
<dbReference type="Pfam" id="PF00512">
    <property type="entry name" value="HisKA"/>
    <property type="match status" value="1"/>
</dbReference>
<dbReference type="PANTHER" id="PTHR45453:SF1">
    <property type="entry name" value="PHOSPHATE REGULON SENSOR PROTEIN PHOR"/>
    <property type="match status" value="1"/>
</dbReference>
<evidence type="ECO:0000256" key="6">
    <source>
        <dbReference type="ARBA" id="ARBA00022777"/>
    </source>
</evidence>
<dbReference type="Gene3D" id="3.30.565.10">
    <property type="entry name" value="Histidine kinase-like ATPase, C-terminal domain"/>
    <property type="match status" value="1"/>
</dbReference>
<dbReference type="Pfam" id="PF02518">
    <property type="entry name" value="HATPase_c"/>
    <property type="match status" value="1"/>
</dbReference>
<dbReference type="CDD" id="cd00075">
    <property type="entry name" value="HATPase"/>
    <property type="match status" value="1"/>
</dbReference>
<evidence type="ECO:0000313" key="11">
    <source>
        <dbReference type="EMBL" id="GLB46162.1"/>
    </source>
</evidence>
<dbReference type="InterPro" id="IPR003594">
    <property type="entry name" value="HATPase_dom"/>
</dbReference>
<dbReference type="SMART" id="SM00387">
    <property type="entry name" value="HATPase_c"/>
    <property type="match status" value="1"/>
</dbReference>